<evidence type="ECO:0000313" key="1">
    <source>
        <dbReference type="EMBL" id="MBA4679487.1"/>
    </source>
</evidence>
<sequence>MDLNQLRLQSRVCRVREARINQKMLMERAIYLIRHQIQRMRTLDRPRRSVFVNLRRCLKNVEWHHFQSGTKSFRRLCLTLDSRQFLPMLSVGCCLNIMSVHELKKNAKKKERLKKLQLRDSSSC</sequence>
<accession>A0A7C9FBD8</accession>
<organism evidence="1">
    <name type="scientific">Opuntia streptacantha</name>
    <name type="common">Prickly pear cactus</name>
    <name type="synonym">Opuntia cardona</name>
    <dbReference type="NCBI Taxonomy" id="393608"/>
    <lineage>
        <taxon>Eukaryota</taxon>
        <taxon>Viridiplantae</taxon>
        <taxon>Streptophyta</taxon>
        <taxon>Embryophyta</taxon>
        <taxon>Tracheophyta</taxon>
        <taxon>Spermatophyta</taxon>
        <taxon>Magnoliopsida</taxon>
        <taxon>eudicotyledons</taxon>
        <taxon>Gunneridae</taxon>
        <taxon>Pentapetalae</taxon>
        <taxon>Caryophyllales</taxon>
        <taxon>Cactineae</taxon>
        <taxon>Cactaceae</taxon>
        <taxon>Opuntioideae</taxon>
        <taxon>Opuntia</taxon>
    </lineage>
</organism>
<dbReference type="AlphaFoldDB" id="A0A7C9FBD8"/>
<proteinExistence type="predicted"/>
<reference evidence="1" key="2">
    <citation type="submission" date="2020-07" db="EMBL/GenBank/DDBJ databases">
        <authorList>
            <person name="Vera ALvarez R."/>
            <person name="Arias-Moreno D.M."/>
            <person name="Jimenez-Jacinto V."/>
            <person name="Jimenez-Bremont J.F."/>
            <person name="Swaminathan K."/>
            <person name="Moose S.P."/>
            <person name="Guerrero-Gonzalez M.L."/>
            <person name="Marino-Ramirez L."/>
            <person name="Landsman D."/>
            <person name="Rodriguez-Kessler M."/>
            <person name="Delgado-Sanchez P."/>
        </authorList>
    </citation>
    <scope>NUCLEOTIDE SEQUENCE</scope>
    <source>
        <tissue evidence="1">Cladode</tissue>
    </source>
</reference>
<protein>
    <submittedName>
        <fullName evidence="1">Uncharacterized protein</fullName>
    </submittedName>
</protein>
<name>A0A7C9FBD8_OPUST</name>
<reference evidence="1" key="1">
    <citation type="journal article" date="2013" name="J. Plant Res.">
        <title>Effect of fungi and light on seed germination of three Opuntia species from semiarid lands of central Mexico.</title>
        <authorList>
            <person name="Delgado-Sanchez P."/>
            <person name="Jimenez-Bremont J.F."/>
            <person name="Guerrero-Gonzalez Mde L."/>
            <person name="Flores J."/>
        </authorList>
    </citation>
    <scope>NUCLEOTIDE SEQUENCE</scope>
    <source>
        <tissue evidence="1">Cladode</tissue>
    </source>
</reference>
<dbReference type="EMBL" id="GISG01283536">
    <property type="protein sequence ID" value="MBA4679487.1"/>
    <property type="molecule type" value="Transcribed_RNA"/>
</dbReference>